<feature type="signal peptide" evidence="1">
    <location>
        <begin position="1"/>
        <end position="19"/>
    </location>
</feature>
<name>A0A1Z5KN84_FISSO</name>
<dbReference type="OrthoDB" id="189024at2759"/>
<dbReference type="Proteomes" id="UP000198406">
    <property type="component" value="Unassembled WGS sequence"/>
</dbReference>
<reference evidence="2 3" key="1">
    <citation type="journal article" date="2015" name="Plant Cell">
        <title>Oil accumulation by the oleaginous diatom Fistulifera solaris as revealed by the genome and transcriptome.</title>
        <authorList>
            <person name="Tanaka T."/>
            <person name="Maeda Y."/>
            <person name="Veluchamy A."/>
            <person name="Tanaka M."/>
            <person name="Abida H."/>
            <person name="Marechal E."/>
            <person name="Bowler C."/>
            <person name="Muto M."/>
            <person name="Sunaga Y."/>
            <person name="Tanaka M."/>
            <person name="Yoshino T."/>
            <person name="Taniguchi T."/>
            <person name="Fukuda Y."/>
            <person name="Nemoto M."/>
            <person name="Matsumoto M."/>
            <person name="Wong P.S."/>
            <person name="Aburatani S."/>
            <person name="Fujibuchi W."/>
        </authorList>
    </citation>
    <scope>NUCLEOTIDE SEQUENCE [LARGE SCALE GENOMIC DNA]</scope>
    <source>
        <strain evidence="2 3">JPCC DA0580</strain>
    </source>
</reference>
<gene>
    <name evidence="2" type="ORF">FisN_13Hh362</name>
</gene>
<comment type="caution">
    <text evidence="2">The sequence shown here is derived from an EMBL/GenBank/DDBJ whole genome shotgun (WGS) entry which is preliminary data.</text>
</comment>
<evidence type="ECO:0000313" key="2">
    <source>
        <dbReference type="EMBL" id="GAX27552.1"/>
    </source>
</evidence>
<evidence type="ECO:0000256" key="1">
    <source>
        <dbReference type="SAM" id="SignalP"/>
    </source>
</evidence>
<dbReference type="EMBL" id="BDSP01000259">
    <property type="protein sequence ID" value="GAX27552.1"/>
    <property type="molecule type" value="Genomic_DNA"/>
</dbReference>
<protein>
    <recommendedName>
        <fullName evidence="4">Plastid lipid-associated protein/fibrillin conserved domain-containing protein</fullName>
    </recommendedName>
</protein>
<dbReference type="AlphaFoldDB" id="A0A1Z5KN84"/>
<feature type="chain" id="PRO_5013300900" description="Plastid lipid-associated protein/fibrillin conserved domain-containing protein" evidence="1">
    <location>
        <begin position="20"/>
        <end position="203"/>
    </location>
</feature>
<dbReference type="InParanoid" id="A0A1Z5KN84"/>
<sequence length="203" mass="22754">MYQLYRVLILPVLLGNASAWLSFPKQQQTSILRFLENARKFGPVGSFRSIQDQDDVVSAAKRLSGGNPRPADLPLQGVHRLVYSGAPGASSGKLFGTVAGQVTQTFVNSTHFINEVEWGPLKIELLARRQRKNAKQLDVFFEETTIRVFGQPVSRKRLPGTSGGSWKYLWVGVVEEGPKRKLVRVMETPSLFVLEHILDDNEY</sequence>
<evidence type="ECO:0000313" key="3">
    <source>
        <dbReference type="Proteomes" id="UP000198406"/>
    </source>
</evidence>
<evidence type="ECO:0008006" key="4">
    <source>
        <dbReference type="Google" id="ProtNLM"/>
    </source>
</evidence>
<proteinExistence type="predicted"/>
<keyword evidence="3" id="KW-1185">Reference proteome</keyword>
<keyword evidence="1" id="KW-0732">Signal</keyword>
<organism evidence="2 3">
    <name type="scientific">Fistulifera solaris</name>
    <name type="common">Oleaginous diatom</name>
    <dbReference type="NCBI Taxonomy" id="1519565"/>
    <lineage>
        <taxon>Eukaryota</taxon>
        <taxon>Sar</taxon>
        <taxon>Stramenopiles</taxon>
        <taxon>Ochrophyta</taxon>
        <taxon>Bacillariophyta</taxon>
        <taxon>Bacillariophyceae</taxon>
        <taxon>Bacillariophycidae</taxon>
        <taxon>Naviculales</taxon>
        <taxon>Naviculaceae</taxon>
        <taxon>Fistulifera</taxon>
    </lineage>
</organism>
<accession>A0A1Z5KN84</accession>